<feature type="domain" description="ABC3 transporter permease C-terminal" evidence="8">
    <location>
        <begin position="303"/>
        <end position="417"/>
    </location>
</feature>
<dbReference type="GO" id="GO:0005524">
    <property type="term" value="F:ATP binding"/>
    <property type="evidence" value="ECO:0007669"/>
    <property type="project" value="UniProtKB-KW"/>
</dbReference>
<keyword evidence="10" id="KW-0547">Nucleotide-binding</keyword>
<evidence type="ECO:0000256" key="2">
    <source>
        <dbReference type="ARBA" id="ARBA00022475"/>
    </source>
</evidence>
<gene>
    <name evidence="10" type="primary">macB_2</name>
    <name evidence="10" type="ORF">AQZ59_01796</name>
    <name evidence="11" type="ORF">QP858_09920</name>
</gene>
<keyword evidence="10" id="KW-0378">Hydrolase</keyword>
<keyword evidence="2" id="KW-1003">Cell membrane</keyword>
<dbReference type="EMBL" id="LNIZ01000014">
    <property type="protein sequence ID" value="KTF03359.1"/>
    <property type="molecule type" value="Genomic_DNA"/>
</dbReference>
<feature type="transmembrane region" description="Helical" evidence="7">
    <location>
        <begin position="388"/>
        <end position="409"/>
    </location>
</feature>
<dbReference type="EMBL" id="JASPDQ010000037">
    <property type="protein sequence ID" value="MDK8602768.1"/>
    <property type="molecule type" value="Genomic_DNA"/>
</dbReference>
<evidence type="ECO:0000256" key="3">
    <source>
        <dbReference type="ARBA" id="ARBA00022692"/>
    </source>
</evidence>
<evidence type="ECO:0000256" key="5">
    <source>
        <dbReference type="ARBA" id="ARBA00023136"/>
    </source>
</evidence>
<dbReference type="STRING" id="59561.AQZ59_01796"/>
<keyword evidence="4 7" id="KW-1133">Transmembrane helix</keyword>
<evidence type="ECO:0000313" key="10">
    <source>
        <dbReference type="EMBL" id="KTF03359.1"/>
    </source>
</evidence>
<organism evidence="10 12">
    <name type="scientific">Trueperella bernardiae</name>
    <dbReference type="NCBI Taxonomy" id="59561"/>
    <lineage>
        <taxon>Bacteria</taxon>
        <taxon>Bacillati</taxon>
        <taxon>Actinomycetota</taxon>
        <taxon>Actinomycetes</taxon>
        <taxon>Actinomycetales</taxon>
        <taxon>Actinomycetaceae</taxon>
        <taxon>Trueperella</taxon>
    </lineage>
</organism>
<dbReference type="GO" id="GO:0022857">
    <property type="term" value="F:transmembrane transporter activity"/>
    <property type="evidence" value="ECO:0007669"/>
    <property type="project" value="TreeGrafter"/>
</dbReference>
<keyword evidence="3 7" id="KW-0812">Transmembrane</keyword>
<keyword evidence="5 7" id="KW-0472">Membrane</keyword>
<dbReference type="InterPro" id="IPR003838">
    <property type="entry name" value="ABC3_permease_C"/>
</dbReference>
<keyword evidence="12" id="KW-1185">Reference proteome</keyword>
<dbReference type="Pfam" id="PF12704">
    <property type="entry name" value="MacB_PCD"/>
    <property type="match status" value="1"/>
</dbReference>
<dbReference type="GO" id="GO:0016787">
    <property type="term" value="F:hydrolase activity"/>
    <property type="evidence" value="ECO:0007669"/>
    <property type="project" value="UniProtKB-KW"/>
</dbReference>
<evidence type="ECO:0000256" key="7">
    <source>
        <dbReference type="SAM" id="Phobius"/>
    </source>
</evidence>
<dbReference type="EC" id="3.6.3.-" evidence="10"/>
<dbReference type="Proteomes" id="UP000054404">
    <property type="component" value="Unassembled WGS sequence"/>
</dbReference>
<keyword evidence="10" id="KW-0067">ATP-binding</keyword>
<sequence length="424" mass="46873">MFFWIMIARALRRQAVKRLMIAVTVMLGASLTTSMLAVMFDVGDKVQEELSSYGSNLQVLPQGRAMAADLYNIDSSEQGGGALREDELPNMKTIFWTYNIENFTPYLETKLEVDGKEEQVRGTWFDKELAIPTGEKVMTGMDGMREWWKWEGTWGKTPKEVIVGSRIATKNDWKVDDTLQIRDKNGDVVDVVISGIFTGGDAEDSQIYADLDLVQQLTGRDNEVDRVEVRAITTPDNDLSRKAAEDPTLLTLDEWETWYCTAYVSSIAYQIEEVMTNAVAKPVRQVADTEGEILNKTELIMAFVALFAVIGSSLGIANLVFASVMERSREIGLMKAIGARNREIIRLMLAEVLIVGLFGGVVGFALGFGLAQLIGHIVFGSAIAMRPIVAPLMALIVFVTVLLGSLPAIRSLVRVQPAQVLHGR</sequence>
<dbReference type="Proteomes" id="UP001225576">
    <property type="component" value="Unassembled WGS sequence"/>
</dbReference>
<evidence type="ECO:0000313" key="11">
    <source>
        <dbReference type="EMBL" id="MDK8602768.1"/>
    </source>
</evidence>
<reference evidence="11" key="2">
    <citation type="submission" date="2023-05" db="EMBL/GenBank/DDBJ databases">
        <title>Genomic Catalog of Human Bladder Bacteria.</title>
        <authorList>
            <person name="Du J."/>
        </authorList>
    </citation>
    <scope>NUCLEOTIDE SEQUENCE</scope>
    <source>
        <strain evidence="11">UMB1304A</strain>
    </source>
</reference>
<feature type="domain" description="MacB-like periplasmic core" evidence="9">
    <location>
        <begin position="21"/>
        <end position="232"/>
    </location>
</feature>
<dbReference type="AlphaFoldDB" id="A0A0W1KI67"/>
<dbReference type="PANTHER" id="PTHR30572:SF4">
    <property type="entry name" value="ABC TRANSPORTER PERMEASE YTRF"/>
    <property type="match status" value="1"/>
</dbReference>
<dbReference type="RefSeq" id="WP_016444850.1">
    <property type="nucleotide sequence ID" value="NZ_JAMQRX010000007.1"/>
</dbReference>
<dbReference type="GO" id="GO:0005886">
    <property type="term" value="C:plasma membrane"/>
    <property type="evidence" value="ECO:0007669"/>
    <property type="project" value="UniProtKB-SubCell"/>
</dbReference>
<dbReference type="PATRIC" id="fig|59561.3.peg.1785"/>
<reference evidence="10 12" key="1">
    <citation type="submission" date="2015-11" db="EMBL/GenBank/DDBJ databases">
        <title>Draft Genome Sequence of the Type Strain Trueperella bernardiae LCDC 89-0504T, Isolated from Blood Culture.</title>
        <authorList>
            <person name="Bernier A.-M."/>
            <person name="Bernard K."/>
        </authorList>
    </citation>
    <scope>NUCLEOTIDE SEQUENCE [LARGE SCALE GENOMIC DNA]</scope>
    <source>
        <strain evidence="10 12">LCDC 89-0504</strain>
    </source>
</reference>
<feature type="transmembrane region" description="Helical" evidence="7">
    <location>
        <begin position="299"/>
        <end position="324"/>
    </location>
</feature>
<evidence type="ECO:0000259" key="9">
    <source>
        <dbReference type="Pfam" id="PF12704"/>
    </source>
</evidence>
<evidence type="ECO:0000256" key="1">
    <source>
        <dbReference type="ARBA" id="ARBA00004651"/>
    </source>
</evidence>
<dbReference type="OrthoDB" id="9770036at2"/>
<evidence type="ECO:0000256" key="4">
    <source>
        <dbReference type="ARBA" id="ARBA00022989"/>
    </source>
</evidence>
<comment type="subcellular location">
    <subcellularLocation>
        <location evidence="1">Cell membrane</location>
        <topology evidence="1">Multi-pass membrane protein</topology>
    </subcellularLocation>
</comment>
<comment type="caution">
    <text evidence="10">The sequence shown here is derived from an EMBL/GenBank/DDBJ whole genome shotgun (WGS) entry which is preliminary data.</text>
</comment>
<dbReference type="Pfam" id="PF02687">
    <property type="entry name" value="FtsX"/>
    <property type="match status" value="1"/>
</dbReference>
<accession>A0A0W1KI67</accession>
<dbReference type="InterPro" id="IPR025857">
    <property type="entry name" value="MacB_PCD"/>
</dbReference>
<feature type="transmembrane region" description="Helical" evidence="7">
    <location>
        <begin position="344"/>
        <end position="368"/>
    </location>
</feature>
<name>A0A0W1KI67_9ACTO</name>
<dbReference type="PANTHER" id="PTHR30572">
    <property type="entry name" value="MEMBRANE COMPONENT OF TRANSPORTER-RELATED"/>
    <property type="match status" value="1"/>
</dbReference>
<comment type="similarity">
    <text evidence="6">Belongs to the ABC-4 integral membrane protein family.</text>
</comment>
<evidence type="ECO:0000259" key="8">
    <source>
        <dbReference type="Pfam" id="PF02687"/>
    </source>
</evidence>
<proteinExistence type="inferred from homology"/>
<evidence type="ECO:0000256" key="6">
    <source>
        <dbReference type="ARBA" id="ARBA00038076"/>
    </source>
</evidence>
<evidence type="ECO:0000313" key="12">
    <source>
        <dbReference type="Proteomes" id="UP000054404"/>
    </source>
</evidence>
<dbReference type="InterPro" id="IPR050250">
    <property type="entry name" value="Macrolide_Exporter_MacB"/>
</dbReference>
<protein>
    <submittedName>
        <fullName evidence="11">ABC transporter permease</fullName>
    </submittedName>
    <submittedName>
        <fullName evidence="10">Macrolide export ATP-binding/permease protein MacB</fullName>
        <ecNumber evidence="10">3.6.3.-</ecNumber>
    </submittedName>
</protein>